<reference evidence="1" key="1">
    <citation type="journal article" date="2013" name="Nat. Commun.">
        <title>Whole-genome sequencing of Oryza brachyantha reveals mechanisms underlying Oryza genome evolution.</title>
        <authorList>
            <person name="Chen J."/>
            <person name="Huang Q."/>
            <person name="Gao D."/>
            <person name="Wang J."/>
            <person name="Lang Y."/>
            <person name="Liu T."/>
            <person name="Li B."/>
            <person name="Bai Z."/>
            <person name="Luis Goicoechea J."/>
            <person name="Liang C."/>
            <person name="Chen C."/>
            <person name="Zhang W."/>
            <person name="Sun S."/>
            <person name="Liao Y."/>
            <person name="Zhang X."/>
            <person name="Yang L."/>
            <person name="Song C."/>
            <person name="Wang M."/>
            <person name="Shi J."/>
            <person name="Liu G."/>
            <person name="Liu J."/>
            <person name="Zhou H."/>
            <person name="Zhou W."/>
            <person name="Yu Q."/>
            <person name="An N."/>
            <person name="Chen Y."/>
            <person name="Cai Q."/>
            <person name="Wang B."/>
            <person name="Liu B."/>
            <person name="Min J."/>
            <person name="Huang Y."/>
            <person name="Wu H."/>
            <person name="Li Z."/>
            <person name="Zhang Y."/>
            <person name="Yin Y."/>
            <person name="Song W."/>
            <person name="Jiang J."/>
            <person name="Jackson S.A."/>
            <person name="Wing R.A."/>
            <person name="Wang J."/>
            <person name="Chen M."/>
        </authorList>
    </citation>
    <scope>NUCLEOTIDE SEQUENCE [LARGE SCALE GENOMIC DNA]</scope>
    <source>
        <strain evidence="1">cv. IRGC 101232</strain>
    </source>
</reference>
<accession>J3MKG6</accession>
<protein>
    <submittedName>
        <fullName evidence="1">Uncharacterized protein</fullName>
    </submittedName>
</protein>
<dbReference type="EnsemblPlants" id="OB07G18980.1">
    <property type="protein sequence ID" value="OB07G18980.1"/>
    <property type="gene ID" value="OB07G18980"/>
</dbReference>
<dbReference type="Gramene" id="OB07G18980.1">
    <property type="protein sequence ID" value="OB07G18980.1"/>
    <property type="gene ID" value="OB07G18980"/>
</dbReference>
<dbReference type="Proteomes" id="UP000006038">
    <property type="component" value="Chromosome 7"/>
</dbReference>
<name>J3MKG6_ORYBR</name>
<reference evidence="1" key="2">
    <citation type="submission" date="2013-04" db="UniProtKB">
        <authorList>
            <consortium name="EnsemblPlants"/>
        </authorList>
    </citation>
    <scope>IDENTIFICATION</scope>
</reference>
<dbReference type="AlphaFoldDB" id="J3MKG6"/>
<dbReference type="STRING" id="4533.J3MKG6"/>
<sequence>AIPTSARPSTPVEEETGIKLNLEDMVDLTAVLYPDTGCRMLPSPVNGQYYPTLLNIWHNFSSKMNII</sequence>
<evidence type="ECO:0000313" key="2">
    <source>
        <dbReference type="Proteomes" id="UP000006038"/>
    </source>
</evidence>
<proteinExistence type="predicted"/>
<keyword evidence="2" id="KW-1185">Reference proteome</keyword>
<evidence type="ECO:0000313" key="1">
    <source>
        <dbReference type="EnsemblPlants" id="OB07G18980.1"/>
    </source>
</evidence>
<dbReference type="HOGENOM" id="CLU_2820153_0_0_1"/>
<organism evidence="1">
    <name type="scientific">Oryza brachyantha</name>
    <name type="common">malo sina</name>
    <dbReference type="NCBI Taxonomy" id="4533"/>
    <lineage>
        <taxon>Eukaryota</taxon>
        <taxon>Viridiplantae</taxon>
        <taxon>Streptophyta</taxon>
        <taxon>Embryophyta</taxon>
        <taxon>Tracheophyta</taxon>
        <taxon>Spermatophyta</taxon>
        <taxon>Magnoliopsida</taxon>
        <taxon>Liliopsida</taxon>
        <taxon>Poales</taxon>
        <taxon>Poaceae</taxon>
        <taxon>BOP clade</taxon>
        <taxon>Oryzoideae</taxon>
        <taxon>Oryzeae</taxon>
        <taxon>Oryzinae</taxon>
        <taxon>Oryza</taxon>
    </lineage>
</organism>